<dbReference type="EMBL" id="PQXO01000379">
    <property type="protein sequence ID" value="TGO85612.1"/>
    <property type="molecule type" value="Genomic_DNA"/>
</dbReference>
<gene>
    <name evidence="1" type="ORF">BPOR_0380g00080</name>
</gene>
<organism evidence="1 2">
    <name type="scientific">Botrytis porri</name>
    <dbReference type="NCBI Taxonomy" id="87229"/>
    <lineage>
        <taxon>Eukaryota</taxon>
        <taxon>Fungi</taxon>
        <taxon>Dikarya</taxon>
        <taxon>Ascomycota</taxon>
        <taxon>Pezizomycotina</taxon>
        <taxon>Leotiomycetes</taxon>
        <taxon>Helotiales</taxon>
        <taxon>Sclerotiniaceae</taxon>
        <taxon>Botrytis</taxon>
    </lineage>
</organism>
<name>A0A4Z1KMR2_9HELO</name>
<reference evidence="1 2" key="1">
    <citation type="submission" date="2017-12" db="EMBL/GenBank/DDBJ databases">
        <title>Comparative genomics of Botrytis spp.</title>
        <authorList>
            <person name="Valero-Jimenez C.A."/>
            <person name="Tapia P."/>
            <person name="Veloso J."/>
            <person name="Silva-Moreno E."/>
            <person name="Staats M."/>
            <person name="Valdes J.H."/>
            <person name="Van Kan J.A.L."/>
        </authorList>
    </citation>
    <scope>NUCLEOTIDE SEQUENCE [LARGE SCALE GENOMIC DNA]</scope>
    <source>
        <strain evidence="1 2">MUCL3349</strain>
    </source>
</reference>
<sequence length="64" mass="7088">MRSVQTPFPLASIEAAQRLGLHLRGKSLDFSGSHWPSSAMRNGYAHNAQALAEHTKQPPVMIYQ</sequence>
<accession>A0A4Z1KMR2</accession>
<dbReference type="AlphaFoldDB" id="A0A4Z1KMR2"/>
<keyword evidence="2" id="KW-1185">Reference proteome</keyword>
<evidence type="ECO:0000313" key="1">
    <source>
        <dbReference type="EMBL" id="TGO85612.1"/>
    </source>
</evidence>
<dbReference type="Proteomes" id="UP000297280">
    <property type="component" value="Unassembled WGS sequence"/>
</dbReference>
<proteinExistence type="predicted"/>
<protein>
    <submittedName>
        <fullName evidence="1">Uncharacterized protein</fullName>
    </submittedName>
</protein>
<comment type="caution">
    <text evidence="1">The sequence shown here is derived from an EMBL/GenBank/DDBJ whole genome shotgun (WGS) entry which is preliminary data.</text>
</comment>
<evidence type="ECO:0000313" key="2">
    <source>
        <dbReference type="Proteomes" id="UP000297280"/>
    </source>
</evidence>